<evidence type="ECO:0000256" key="2">
    <source>
        <dbReference type="SAM" id="MobiDB-lite"/>
    </source>
</evidence>
<feature type="compositionally biased region" description="Low complexity" evidence="2">
    <location>
        <begin position="19"/>
        <end position="28"/>
    </location>
</feature>
<dbReference type="Proteomes" id="UP000319859">
    <property type="component" value="Unassembled WGS sequence"/>
</dbReference>
<evidence type="ECO:0000313" key="3">
    <source>
        <dbReference type="EMBL" id="TWB13036.1"/>
    </source>
</evidence>
<accession>A0A560EUK3</accession>
<sequence>MTSTAGVSKAKKARTGSLAVSAVQAAPAKDAKAKRPASLGGAKIIVDSKVTTQAPAINQPQASPSATPTNATKRVRKAKAPKRDNPLAIPPATGASNPPLGETAPEIPEARRSAQRRSRSSDADSAASSSAFQNQQIRNLWNNFRRVDDFANGLVLEVTQLRHQLEATEKSRVSESRKVRELQSELAVLRERPDTAELNRALTETESWRQNYQMLTHQFGQVTAQLEELRHAAAELERLQGNQAKLEQAQQMLARAADGLAPLGLANNLQKWHDADGGNRFGKEAWAFYRVSAASLTCPSLLNIDLQLQRLVPFYESSGLSGVVEKVAPIGDSYQCTGWATTRMVPNIASLVAVFDDSGCLGYNYPSLCRQDVASALSGCNPDCGFQITFLRQNKGPLRVYLIVLLEGQAPFALLLPFMA</sequence>
<organism evidence="3 4">
    <name type="scientific">Nitrospirillum amazonense</name>
    <dbReference type="NCBI Taxonomy" id="28077"/>
    <lineage>
        <taxon>Bacteria</taxon>
        <taxon>Pseudomonadati</taxon>
        <taxon>Pseudomonadota</taxon>
        <taxon>Alphaproteobacteria</taxon>
        <taxon>Rhodospirillales</taxon>
        <taxon>Azospirillaceae</taxon>
        <taxon>Nitrospirillum</taxon>
    </lineage>
</organism>
<dbReference type="AlphaFoldDB" id="A0A560EUK3"/>
<reference evidence="3 4" key="1">
    <citation type="submission" date="2019-06" db="EMBL/GenBank/DDBJ databases">
        <title>Genomic Encyclopedia of Type Strains, Phase IV (KMG-V): Genome sequencing to study the core and pangenomes of soil and plant-associated prokaryotes.</title>
        <authorList>
            <person name="Whitman W."/>
        </authorList>
    </citation>
    <scope>NUCLEOTIDE SEQUENCE [LARGE SCALE GENOMIC DNA]</scope>
    <source>
        <strain evidence="3 4">BR 11880</strain>
    </source>
</reference>
<feature type="region of interest" description="Disordered" evidence="2">
    <location>
        <begin position="53"/>
        <end position="132"/>
    </location>
</feature>
<feature type="coiled-coil region" evidence="1">
    <location>
        <begin position="219"/>
        <end position="256"/>
    </location>
</feature>
<evidence type="ECO:0000313" key="4">
    <source>
        <dbReference type="Proteomes" id="UP000319859"/>
    </source>
</evidence>
<keyword evidence="1" id="KW-0175">Coiled coil</keyword>
<evidence type="ECO:0000256" key="1">
    <source>
        <dbReference type="SAM" id="Coils"/>
    </source>
</evidence>
<feature type="compositionally biased region" description="Polar residues" evidence="2">
    <location>
        <begin position="53"/>
        <end position="72"/>
    </location>
</feature>
<feature type="region of interest" description="Disordered" evidence="2">
    <location>
        <begin position="1"/>
        <end position="38"/>
    </location>
</feature>
<name>A0A560EUK3_9PROT</name>
<proteinExistence type="predicted"/>
<comment type="caution">
    <text evidence="3">The sequence shown here is derived from an EMBL/GenBank/DDBJ whole genome shotgun (WGS) entry which is preliminary data.</text>
</comment>
<protein>
    <submittedName>
        <fullName evidence="3">Uncharacterized protein</fullName>
    </submittedName>
</protein>
<feature type="coiled-coil region" evidence="1">
    <location>
        <begin position="165"/>
        <end position="192"/>
    </location>
</feature>
<gene>
    <name evidence="3" type="ORF">FBZ89_1213</name>
</gene>
<dbReference type="EMBL" id="VITN01000021">
    <property type="protein sequence ID" value="TWB13036.1"/>
    <property type="molecule type" value="Genomic_DNA"/>
</dbReference>